<feature type="domain" description="RRM" evidence="5">
    <location>
        <begin position="52"/>
        <end position="128"/>
    </location>
</feature>
<organism evidence="6">
    <name type="scientific">Guillardia theta</name>
    <name type="common">Cryptophyte</name>
    <name type="synonym">Cryptomonas phi</name>
    <dbReference type="NCBI Taxonomy" id="55529"/>
    <lineage>
        <taxon>Eukaryota</taxon>
        <taxon>Cryptophyceae</taxon>
        <taxon>Pyrenomonadales</taxon>
        <taxon>Geminigeraceae</taxon>
        <taxon>Guillardia</taxon>
    </lineage>
</organism>
<feature type="domain" description="RRM" evidence="5">
    <location>
        <begin position="144"/>
        <end position="221"/>
    </location>
</feature>
<dbReference type="Gene3D" id="3.30.70.330">
    <property type="match status" value="2"/>
</dbReference>
<gene>
    <name evidence="6" type="ORF">GTHE00462_LOCUS5310</name>
</gene>
<dbReference type="GO" id="GO:0003729">
    <property type="term" value="F:mRNA binding"/>
    <property type="evidence" value="ECO:0007669"/>
    <property type="project" value="TreeGrafter"/>
</dbReference>
<dbReference type="InterPro" id="IPR000504">
    <property type="entry name" value="RRM_dom"/>
</dbReference>
<feature type="region of interest" description="Disordered" evidence="4">
    <location>
        <begin position="1"/>
        <end position="49"/>
    </location>
</feature>
<proteinExistence type="predicted"/>
<dbReference type="Pfam" id="PF00076">
    <property type="entry name" value="RRM_1"/>
    <property type="match status" value="2"/>
</dbReference>
<dbReference type="GO" id="GO:0006417">
    <property type="term" value="P:regulation of translation"/>
    <property type="evidence" value="ECO:0007669"/>
    <property type="project" value="TreeGrafter"/>
</dbReference>
<dbReference type="PROSITE" id="PS50102">
    <property type="entry name" value="RRM"/>
    <property type="match status" value="2"/>
</dbReference>
<reference evidence="6" key="1">
    <citation type="submission" date="2021-01" db="EMBL/GenBank/DDBJ databases">
        <authorList>
            <person name="Corre E."/>
            <person name="Pelletier E."/>
            <person name="Niang G."/>
            <person name="Scheremetjew M."/>
            <person name="Finn R."/>
            <person name="Kale V."/>
            <person name="Holt S."/>
            <person name="Cochrane G."/>
            <person name="Meng A."/>
            <person name="Brown T."/>
            <person name="Cohen L."/>
        </authorList>
    </citation>
    <scope>NUCLEOTIDE SEQUENCE</scope>
    <source>
        <strain evidence="6">CCMP 2712</strain>
    </source>
</reference>
<dbReference type="InterPro" id="IPR012677">
    <property type="entry name" value="Nucleotide-bd_a/b_plait_sf"/>
</dbReference>
<evidence type="ECO:0000256" key="4">
    <source>
        <dbReference type="SAM" id="MobiDB-lite"/>
    </source>
</evidence>
<dbReference type="SUPFAM" id="SSF54928">
    <property type="entry name" value="RNA-binding domain, RBD"/>
    <property type="match status" value="2"/>
</dbReference>
<evidence type="ECO:0000259" key="5">
    <source>
        <dbReference type="PROSITE" id="PS50102"/>
    </source>
</evidence>
<dbReference type="AlphaFoldDB" id="A0A7S4N2L5"/>
<sequence length="420" mass="45203">MAEEESGIGEQQEQQEQQEQHHSEQQEVYSDADGHDQSGQMQSSDDSGFARGKIFIGGLPTETTDFDLKNYFVRFGVLADVVVMKDKLTGNGRGFGFVTFEDPEVAEKVVAARHTIRGRSVEAKLAIPRGEAPGPRSDPSDRVTKIFVGGLASTVSEADFKNYFSRWGKIMDAQIMVDHNTKRSRGFGFITFESYKSVEDVIRIRNHEIKGKPIDIKKAFPKGHFAISSMRGGGGFRGRDDYRDGGRGGSSMFDSRMMQMYQMMMMASGMGGFGDMMRGDRGFRGGGGGGRGFDRSSWGGMRDEFPSFDMPAEGGRDWGDNFSAYPPAAAAPVGGGGMDAAGMDPNSMYMMFQQMYGMGGDGAGAGGAGPAMGGMDNMGGMGMGGMGGGSMDLPYAGGGGGRFHDRSDRGGRDRFHPYGR</sequence>
<dbReference type="InterPro" id="IPR035979">
    <property type="entry name" value="RBD_domain_sf"/>
</dbReference>
<protein>
    <recommendedName>
        <fullName evidence="5">RRM domain-containing protein</fullName>
    </recommendedName>
</protein>
<accession>A0A7S4N2L5</accession>
<name>A0A7S4N2L5_GUITH</name>
<dbReference type="EMBL" id="HBKN01006629">
    <property type="protein sequence ID" value="CAE2261912.1"/>
    <property type="molecule type" value="Transcribed_RNA"/>
</dbReference>
<feature type="compositionally biased region" description="Basic and acidic residues" evidence="4">
    <location>
        <begin position="402"/>
        <end position="420"/>
    </location>
</feature>
<dbReference type="SMART" id="SM00360">
    <property type="entry name" value="RRM"/>
    <property type="match status" value="2"/>
</dbReference>
<keyword evidence="2 3" id="KW-0694">RNA-binding</keyword>
<dbReference type="PANTHER" id="PTHR48032">
    <property type="entry name" value="RNA-BINDING PROTEIN MUSASHI HOMOLOG RBP6"/>
    <property type="match status" value="1"/>
</dbReference>
<keyword evidence="1" id="KW-0677">Repeat</keyword>
<dbReference type="PANTHER" id="PTHR48032:SF6">
    <property type="entry name" value="RNA-BINDING (RRM_RBD_RNP MOTIFS) FAMILY PROTEIN"/>
    <property type="match status" value="1"/>
</dbReference>
<feature type="compositionally biased region" description="Low complexity" evidence="4">
    <location>
        <begin position="37"/>
        <end position="47"/>
    </location>
</feature>
<evidence type="ECO:0000256" key="2">
    <source>
        <dbReference type="ARBA" id="ARBA00022884"/>
    </source>
</evidence>
<evidence type="ECO:0000313" key="6">
    <source>
        <dbReference type="EMBL" id="CAE2261912.1"/>
    </source>
</evidence>
<feature type="compositionally biased region" description="Low complexity" evidence="4">
    <location>
        <begin position="8"/>
        <end position="17"/>
    </location>
</feature>
<evidence type="ECO:0000256" key="3">
    <source>
        <dbReference type="PROSITE-ProRule" id="PRU00176"/>
    </source>
</evidence>
<feature type="region of interest" description="Disordered" evidence="4">
    <location>
        <begin position="397"/>
        <end position="420"/>
    </location>
</feature>
<evidence type="ECO:0000256" key="1">
    <source>
        <dbReference type="ARBA" id="ARBA00022737"/>
    </source>
</evidence>